<evidence type="ECO:0000256" key="1">
    <source>
        <dbReference type="ARBA" id="ARBA00022603"/>
    </source>
</evidence>
<evidence type="ECO:0000256" key="5">
    <source>
        <dbReference type="SAM" id="Phobius"/>
    </source>
</evidence>
<dbReference type="GO" id="GO:0008757">
    <property type="term" value="F:S-adenosylmethionine-dependent methyltransferase activity"/>
    <property type="evidence" value="ECO:0007669"/>
    <property type="project" value="TreeGrafter"/>
</dbReference>
<dbReference type="Pfam" id="PF01596">
    <property type="entry name" value="Methyltransf_3"/>
    <property type="match status" value="1"/>
</dbReference>
<accession>A0A8J9VX69</accession>
<dbReference type="PANTHER" id="PTHR10509:SF93">
    <property type="entry name" value="CATECHOL O-METHYLTRANSFERASE DOMAIN-CONTAINING PROTEIN 1"/>
    <property type="match status" value="1"/>
</dbReference>
<dbReference type="InterPro" id="IPR002935">
    <property type="entry name" value="SAM_O-MeTrfase"/>
</dbReference>
<dbReference type="AlphaFoldDB" id="A0A8J9VX69"/>
<dbReference type="InterPro" id="IPR050362">
    <property type="entry name" value="Cation-dep_OMT"/>
</dbReference>
<gene>
    <name evidence="6" type="primary">COMTD1</name>
    <name evidence="6" type="ORF">BLAG_LOCUS2676</name>
</gene>
<organism evidence="6 7">
    <name type="scientific">Branchiostoma lanceolatum</name>
    <name type="common">Common lancelet</name>
    <name type="synonym">Amphioxus lanceolatum</name>
    <dbReference type="NCBI Taxonomy" id="7740"/>
    <lineage>
        <taxon>Eukaryota</taxon>
        <taxon>Metazoa</taxon>
        <taxon>Chordata</taxon>
        <taxon>Cephalochordata</taxon>
        <taxon>Leptocardii</taxon>
        <taxon>Amphioxiformes</taxon>
        <taxon>Branchiostomatidae</taxon>
        <taxon>Branchiostoma</taxon>
    </lineage>
</organism>
<dbReference type="GO" id="GO:0008171">
    <property type="term" value="F:O-methyltransferase activity"/>
    <property type="evidence" value="ECO:0007669"/>
    <property type="project" value="InterPro"/>
</dbReference>
<dbReference type="GO" id="GO:0032259">
    <property type="term" value="P:methylation"/>
    <property type="evidence" value="ECO:0007669"/>
    <property type="project" value="UniProtKB-KW"/>
</dbReference>
<sequence>MDSVLNATNLVLFSGVATGAAVLGYLAGKRACRSEPLQRTFKSLQHDCGIKHPLVLYANRHSVREHPCLTRLSEMTLQLPRADMIADPEVTQLLVNIARAIGAKRAIEVGVYTGYTCLAIALSLPQDGTVVACDVDDVNVNLGRPYWTEAGVDHKIDVRIQPALQTLDDLISAGEQGTYDVVFIDADKLNYDLYYERALVLLRPGGLIALDNVLWAGKVLQHEDTWDEVTQTISDLNRKIHKDPRVDVTMLTVSGGLTLAFKR</sequence>
<keyword evidence="5" id="KW-1133">Transmembrane helix</keyword>
<keyword evidence="5" id="KW-0812">Transmembrane</keyword>
<dbReference type="SUPFAM" id="SSF53335">
    <property type="entry name" value="S-adenosyl-L-methionine-dependent methyltransferases"/>
    <property type="match status" value="1"/>
</dbReference>
<feature type="transmembrane region" description="Helical" evidence="5">
    <location>
        <begin position="6"/>
        <end position="27"/>
    </location>
</feature>
<dbReference type="InterPro" id="IPR029063">
    <property type="entry name" value="SAM-dependent_MTases_sf"/>
</dbReference>
<evidence type="ECO:0000256" key="3">
    <source>
        <dbReference type="ARBA" id="ARBA00022691"/>
    </source>
</evidence>
<reference evidence="6" key="1">
    <citation type="submission" date="2022-01" db="EMBL/GenBank/DDBJ databases">
        <authorList>
            <person name="Braso-Vives M."/>
        </authorList>
    </citation>
    <scope>NUCLEOTIDE SEQUENCE</scope>
</reference>
<name>A0A8J9VX69_BRALA</name>
<dbReference type="OrthoDB" id="10251242at2759"/>
<evidence type="ECO:0000313" key="7">
    <source>
        <dbReference type="Proteomes" id="UP000838412"/>
    </source>
</evidence>
<keyword evidence="1" id="KW-0489">Methyltransferase</keyword>
<keyword evidence="3" id="KW-0949">S-adenosyl-L-methionine</keyword>
<comment type="similarity">
    <text evidence="4">Belongs to the class I-like SAM-binding methyltransferase superfamily. Cation-dependent O-methyltransferase family.</text>
</comment>
<keyword evidence="7" id="KW-1185">Reference proteome</keyword>
<dbReference type="PROSITE" id="PS51682">
    <property type="entry name" value="SAM_OMT_I"/>
    <property type="match status" value="1"/>
</dbReference>
<evidence type="ECO:0000313" key="6">
    <source>
        <dbReference type="EMBL" id="CAH1237876.1"/>
    </source>
</evidence>
<dbReference type="CDD" id="cd02440">
    <property type="entry name" value="AdoMet_MTases"/>
    <property type="match status" value="1"/>
</dbReference>
<keyword evidence="5" id="KW-0472">Membrane</keyword>
<proteinExistence type="inferred from homology"/>
<evidence type="ECO:0000256" key="4">
    <source>
        <dbReference type="ARBA" id="ARBA00023453"/>
    </source>
</evidence>
<protein>
    <submittedName>
        <fullName evidence="6">COMTD1 protein</fullName>
    </submittedName>
</protein>
<dbReference type="PANTHER" id="PTHR10509">
    <property type="entry name" value="O-METHYLTRANSFERASE-RELATED"/>
    <property type="match status" value="1"/>
</dbReference>
<dbReference type="EMBL" id="OV696695">
    <property type="protein sequence ID" value="CAH1237876.1"/>
    <property type="molecule type" value="Genomic_DNA"/>
</dbReference>
<evidence type="ECO:0000256" key="2">
    <source>
        <dbReference type="ARBA" id="ARBA00022679"/>
    </source>
</evidence>
<dbReference type="Proteomes" id="UP000838412">
    <property type="component" value="Chromosome 10"/>
</dbReference>
<dbReference type="Gene3D" id="3.40.50.150">
    <property type="entry name" value="Vaccinia Virus protein VP39"/>
    <property type="match status" value="1"/>
</dbReference>
<keyword evidence="2" id="KW-0808">Transferase</keyword>